<keyword evidence="3" id="KW-1185">Reference proteome</keyword>
<organism evidence="2 3">
    <name type="scientific">Linnemannia elongata AG-77</name>
    <dbReference type="NCBI Taxonomy" id="1314771"/>
    <lineage>
        <taxon>Eukaryota</taxon>
        <taxon>Fungi</taxon>
        <taxon>Fungi incertae sedis</taxon>
        <taxon>Mucoromycota</taxon>
        <taxon>Mortierellomycotina</taxon>
        <taxon>Mortierellomycetes</taxon>
        <taxon>Mortierellales</taxon>
        <taxon>Mortierellaceae</taxon>
        <taxon>Linnemannia</taxon>
    </lineage>
</organism>
<dbReference type="Proteomes" id="UP000078512">
    <property type="component" value="Unassembled WGS sequence"/>
</dbReference>
<gene>
    <name evidence="2" type="ORF">K457DRAFT_888644</name>
</gene>
<dbReference type="OrthoDB" id="2392565at2759"/>
<protein>
    <submittedName>
        <fullName evidence="2">Uncharacterized protein</fullName>
    </submittedName>
</protein>
<feature type="compositionally biased region" description="Low complexity" evidence="1">
    <location>
        <begin position="1"/>
        <end position="23"/>
    </location>
</feature>
<feature type="region of interest" description="Disordered" evidence="1">
    <location>
        <begin position="1"/>
        <end position="34"/>
    </location>
</feature>
<dbReference type="EMBL" id="KV442146">
    <property type="protein sequence ID" value="OAQ22714.1"/>
    <property type="molecule type" value="Genomic_DNA"/>
</dbReference>
<evidence type="ECO:0000313" key="3">
    <source>
        <dbReference type="Proteomes" id="UP000078512"/>
    </source>
</evidence>
<sequence length="247" mass="27762">MGSSSSKSESTSTSTLSSSETFSPSPPIDRDQKRNIQRIQMRKTIQGMVDNASKDETNGKVYIVYENIAGLQWMSPGDGEFMREIKHWRLVIQHGFDWFTLEYLQDSVFALQSLVVVAPFDPAAMNAPTKYHVGDLKGLSSEKLLNWIQEEFNSKEEYNVLTNNCHDFVHNFLATFEESGQLFRTGHLQASPNRRLLVTDGDKKITRHVSDCFNNPQLKTIGNMIVGASRSFNPGSESDAKDSDAKS</sequence>
<evidence type="ECO:0000256" key="1">
    <source>
        <dbReference type="SAM" id="MobiDB-lite"/>
    </source>
</evidence>
<evidence type="ECO:0000313" key="2">
    <source>
        <dbReference type="EMBL" id="OAQ22714.1"/>
    </source>
</evidence>
<dbReference type="AlphaFoldDB" id="A0A197JE52"/>
<accession>A0A197JE52</accession>
<proteinExistence type="predicted"/>
<reference evidence="2 3" key="1">
    <citation type="submission" date="2016-05" db="EMBL/GenBank/DDBJ databases">
        <title>Genome sequencing reveals origins of a unique bacterial endosymbiosis in the earliest lineages of terrestrial Fungi.</title>
        <authorList>
            <consortium name="DOE Joint Genome Institute"/>
            <person name="Uehling J."/>
            <person name="Gryganskyi A."/>
            <person name="Hameed K."/>
            <person name="Tschaplinski T."/>
            <person name="Misztal P."/>
            <person name="Wu S."/>
            <person name="Desiro A."/>
            <person name="Vande Pol N."/>
            <person name="Du Z.-Y."/>
            <person name="Zienkiewicz A."/>
            <person name="Zienkiewicz K."/>
            <person name="Morin E."/>
            <person name="Tisserant E."/>
            <person name="Splivallo R."/>
            <person name="Hainaut M."/>
            <person name="Henrissat B."/>
            <person name="Ohm R."/>
            <person name="Kuo A."/>
            <person name="Yan J."/>
            <person name="Lipzen A."/>
            <person name="Nolan M."/>
            <person name="Labutti K."/>
            <person name="Barry K."/>
            <person name="Goldstein A."/>
            <person name="Labbe J."/>
            <person name="Schadt C."/>
            <person name="Tuskan G."/>
            <person name="Grigoriev I."/>
            <person name="Martin F."/>
            <person name="Vilgalys R."/>
            <person name="Bonito G."/>
        </authorList>
    </citation>
    <scope>NUCLEOTIDE SEQUENCE [LARGE SCALE GENOMIC DNA]</scope>
    <source>
        <strain evidence="2 3">AG-77</strain>
    </source>
</reference>
<name>A0A197JE52_9FUNG</name>